<name>A0ABP8L7P4_9BACT</name>
<dbReference type="Proteomes" id="UP001500552">
    <property type="component" value="Unassembled WGS sequence"/>
</dbReference>
<keyword evidence="3" id="KW-1185">Reference proteome</keyword>
<organism evidence="2 3">
    <name type="scientific">Pontibacter saemangeumensis</name>
    <dbReference type="NCBI Taxonomy" id="1084525"/>
    <lineage>
        <taxon>Bacteria</taxon>
        <taxon>Pseudomonadati</taxon>
        <taxon>Bacteroidota</taxon>
        <taxon>Cytophagia</taxon>
        <taxon>Cytophagales</taxon>
        <taxon>Hymenobacteraceae</taxon>
        <taxon>Pontibacter</taxon>
    </lineage>
</organism>
<evidence type="ECO:0000256" key="1">
    <source>
        <dbReference type="SAM" id="Phobius"/>
    </source>
</evidence>
<comment type="caution">
    <text evidence="2">The sequence shown here is derived from an EMBL/GenBank/DDBJ whole genome shotgun (WGS) entry which is preliminary data.</text>
</comment>
<proteinExistence type="predicted"/>
<feature type="transmembrane region" description="Helical" evidence="1">
    <location>
        <begin position="142"/>
        <end position="162"/>
    </location>
</feature>
<accession>A0ABP8L7P4</accession>
<keyword evidence="1" id="KW-0472">Membrane</keyword>
<evidence type="ECO:0000313" key="3">
    <source>
        <dbReference type="Proteomes" id="UP001500552"/>
    </source>
</evidence>
<gene>
    <name evidence="2" type="ORF">GCM10023188_03030</name>
</gene>
<feature type="transmembrane region" description="Helical" evidence="1">
    <location>
        <begin position="51"/>
        <end position="74"/>
    </location>
</feature>
<dbReference type="RefSeq" id="WP_345156373.1">
    <property type="nucleotide sequence ID" value="NZ_BAABHC010000001.1"/>
</dbReference>
<feature type="transmembrane region" description="Helical" evidence="1">
    <location>
        <begin position="95"/>
        <end position="115"/>
    </location>
</feature>
<protein>
    <submittedName>
        <fullName evidence="2">Uncharacterized protein</fullName>
    </submittedName>
</protein>
<dbReference type="EMBL" id="BAABHC010000001">
    <property type="protein sequence ID" value="GAA4423813.1"/>
    <property type="molecule type" value="Genomic_DNA"/>
</dbReference>
<reference evidence="3" key="1">
    <citation type="journal article" date="2019" name="Int. J. Syst. Evol. Microbiol.">
        <title>The Global Catalogue of Microorganisms (GCM) 10K type strain sequencing project: providing services to taxonomists for standard genome sequencing and annotation.</title>
        <authorList>
            <consortium name="The Broad Institute Genomics Platform"/>
            <consortium name="The Broad Institute Genome Sequencing Center for Infectious Disease"/>
            <person name="Wu L."/>
            <person name="Ma J."/>
        </authorList>
    </citation>
    <scope>NUCLEOTIDE SEQUENCE [LARGE SCALE GENOMIC DNA]</scope>
    <source>
        <strain evidence="3">JCM 17926</strain>
    </source>
</reference>
<keyword evidence="1" id="KW-0812">Transmembrane</keyword>
<keyword evidence="1" id="KW-1133">Transmembrane helix</keyword>
<evidence type="ECO:0000313" key="2">
    <source>
        <dbReference type="EMBL" id="GAA4423813.1"/>
    </source>
</evidence>
<sequence>MLEIIKSLLIAFFAVAVLLPVVRYALRRLSPAQDTAAMPADELKYIQKQELKLTVIYFFFAAVLSVFCAGMLALASSIMHSSAAYMYVLTPNFRAFFAPGLLLGLTLAVLPLRLVQRTLLHHDYDLYKTYTRQVEGESSNRIYNILLLLMLALSGVVIWYALRWHVNIGEEKVEVTNLLLEQRIYGMRDIQSIHYLGAEGEYLISFTDQANINTTYLKPATLEMIALLSAKSGKRVIR</sequence>